<evidence type="ECO:0000256" key="1">
    <source>
        <dbReference type="ARBA" id="ARBA00004141"/>
    </source>
</evidence>
<feature type="transmembrane region" description="Helical" evidence="6">
    <location>
        <begin position="379"/>
        <end position="399"/>
    </location>
</feature>
<feature type="transmembrane region" description="Helical" evidence="6">
    <location>
        <begin position="246"/>
        <end position="269"/>
    </location>
</feature>
<dbReference type="InterPro" id="IPR044770">
    <property type="entry name" value="MFS_spinster-like"/>
</dbReference>
<comment type="subcellular location">
    <subcellularLocation>
        <location evidence="1">Membrane</location>
        <topology evidence="1">Multi-pass membrane protein</topology>
    </subcellularLocation>
</comment>
<feature type="domain" description="Major facilitator superfamily (MFS) profile" evidence="7">
    <location>
        <begin position="1"/>
        <end position="403"/>
    </location>
</feature>
<keyword evidence="4 6" id="KW-1133">Transmembrane helix</keyword>
<proteinExistence type="predicted"/>
<accession>A0A255YJK3</accession>
<feature type="transmembrane region" description="Helical" evidence="6">
    <location>
        <begin position="128"/>
        <end position="147"/>
    </location>
</feature>
<sequence>MLWTLLVVYIFNFIDRQIVSILAEPIARELHLSDSQIGLMTGLAFALFYATLGVPIARWADKGGTDRSKLIAMCLVVWSGMTALCGVAQNYWQLLLARIGVGVGEAGCTPTAHALIADSLPPEKRAGGIAFFGLGIPIGGLMGTLIGGGVAEALGWRQAFWLVGLPGIALAIFVWLVLKDPRRARAAPVNAPPRLSMWAGLKALATSPAYCLILAGASLVAFLSYGKGVWVLIYFQRTHKLSVGETSLWVGVILGIAGIIGTWAGGWAADRWGAKDRRHMLTLPAVAMVLAAPILFMGYAADDWRLAIALLVLPTIANSAYYGPAYGAAQVLARPDTRAMAAAWMVFGQNLIGLGLGPLLFGALSQWLKADYGAESVRIVLYFAAWAGLLPALLFWLGARALGRETNGKDATDAGLAHAG</sequence>
<evidence type="ECO:0000256" key="3">
    <source>
        <dbReference type="ARBA" id="ARBA00022692"/>
    </source>
</evidence>
<feature type="transmembrane region" description="Helical" evidence="6">
    <location>
        <begin position="306"/>
        <end position="329"/>
    </location>
</feature>
<dbReference type="EMBL" id="NOXT01000105">
    <property type="protein sequence ID" value="OYQ29416.1"/>
    <property type="molecule type" value="Genomic_DNA"/>
</dbReference>
<dbReference type="Pfam" id="PF07690">
    <property type="entry name" value="MFS_1"/>
    <property type="match status" value="1"/>
</dbReference>
<comment type="caution">
    <text evidence="8">The sequence shown here is derived from an EMBL/GenBank/DDBJ whole genome shotgun (WGS) entry which is preliminary data.</text>
</comment>
<evidence type="ECO:0000259" key="7">
    <source>
        <dbReference type="PROSITE" id="PS50850"/>
    </source>
</evidence>
<dbReference type="Gene3D" id="1.20.1250.20">
    <property type="entry name" value="MFS general substrate transporter like domains"/>
    <property type="match status" value="1"/>
</dbReference>
<feature type="transmembrane region" description="Helical" evidence="6">
    <location>
        <begin position="199"/>
        <end position="226"/>
    </location>
</feature>
<keyword evidence="3 6" id="KW-0812">Transmembrane</keyword>
<keyword evidence="2" id="KW-0813">Transport</keyword>
<keyword evidence="9" id="KW-1185">Reference proteome</keyword>
<dbReference type="PANTHER" id="PTHR23505">
    <property type="entry name" value="SPINSTER"/>
    <property type="match status" value="1"/>
</dbReference>
<gene>
    <name evidence="8" type="ORF">CHU93_07750</name>
</gene>
<dbReference type="InterPro" id="IPR020846">
    <property type="entry name" value="MFS_dom"/>
</dbReference>
<evidence type="ECO:0000256" key="6">
    <source>
        <dbReference type="SAM" id="Phobius"/>
    </source>
</evidence>
<dbReference type="PANTHER" id="PTHR23505:SF79">
    <property type="entry name" value="PROTEIN SPINSTER"/>
    <property type="match status" value="1"/>
</dbReference>
<feature type="transmembrane region" description="Helical" evidence="6">
    <location>
        <begin position="341"/>
        <end position="367"/>
    </location>
</feature>
<evidence type="ECO:0000313" key="9">
    <source>
        <dbReference type="Proteomes" id="UP000216991"/>
    </source>
</evidence>
<dbReference type="GO" id="GO:0022857">
    <property type="term" value="F:transmembrane transporter activity"/>
    <property type="evidence" value="ECO:0007669"/>
    <property type="project" value="InterPro"/>
</dbReference>
<evidence type="ECO:0000256" key="5">
    <source>
        <dbReference type="ARBA" id="ARBA00023136"/>
    </source>
</evidence>
<feature type="transmembrane region" description="Helical" evidence="6">
    <location>
        <begin position="159"/>
        <end position="178"/>
    </location>
</feature>
<feature type="transmembrane region" description="Helical" evidence="6">
    <location>
        <begin position="39"/>
        <end position="58"/>
    </location>
</feature>
<evidence type="ECO:0000256" key="4">
    <source>
        <dbReference type="ARBA" id="ARBA00022989"/>
    </source>
</evidence>
<keyword evidence="5 6" id="KW-0472">Membrane</keyword>
<dbReference type="SUPFAM" id="SSF103473">
    <property type="entry name" value="MFS general substrate transporter"/>
    <property type="match status" value="1"/>
</dbReference>
<dbReference type="GO" id="GO:0016020">
    <property type="term" value="C:membrane"/>
    <property type="evidence" value="ECO:0007669"/>
    <property type="project" value="UniProtKB-SubCell"/>
</dbReference>
<dbReference type="InterPro" id="IPR036259">
    <property type="entry name" value="MFS_trans_sf"/>
</dbReference>
<organism evidence="8 9">
    <name type="scientific">Sandarakinorhabdus cyanobacteriorum</name>
    <dbReference type="NCBI Taxonomy" id="1981098"/>
    <lineage>
        <taxon>Bacteria</taxon>
        <taxon>Pseudomonadati</taxon>
        <taxon>Pseudomonadota</taxon>
        <taxon>Alphaproteobacteria</taxon>
        <taxon>Sphingomonadales</taxon>
        <taxon>Sphingosinicellaceae</taxon>
        <taxon>Sandarakinorhabdus</taxon>
    </lineage>
</organism>
<feature type="transmembrane region" description="Helical" evidence="6">
    <location>
        <begin position="70"/>
        <end position="89"/>
    </location>
</feature>
<name>A0A255YJK3_9SPHN</name>
<evidence type="ECO:0000256" key="2">
    <source>
        <dbReference type="ARBA" id="ARBA00022448"/>
    </source>
</evidence>
<dbReference type="OrthoDB" id="7497327at2"/>
<dbReference type="CDD" id="cd17328">
    <property type="entry name" value="MFS_spinster_like"/>
    <property type="match status" value="1"/>
</dbReference>
<dbReference type="PROSITE" id="PS50850">
    <property type="entry name" value="MFS"/>
    <property type="match status" value="1"/>
</dbReference>
<feature type="transmembrane region" description="Helical" evidence="6">
    <location>
        <begin position="281"/>
        <end position="300"/>
    </location>
</feature>
<dbReference type="AlphaFoldDB" id="A0A255YJK3"/>
<protein>
    <submittedName>
        <fullName evidence="8">MFS transporter</fullName>
    </submittedName>
</protein>
<dbReference type="InterPro" id="IPR011701">
    <property type="entry name" value="MFS"/>
</dbReference>
<dbReference type="Proteomes" id="UP000216991">
    <property type="component" value="Unassembled WGS sequence"/>
</dbReference>
<evidence type="ECO:0000313" key="8">
    <source>
        <dbReference type="EMBL" id="OYQ29416.1"/>
    </source>
</evidence>
<reference evidence="8 9" key="1">
    <citation type="submission" date="2017-07" db="EMBL/GenBank/DDBJ databases">
        <title>Sandarakinorhabdus cyanobacteriorum sp. nov., a novel bacterium isolated from cyanobacterial aggregates in a eutrophic lake.</title>
        <authorList>
            <person name="Cai H."/>
        </authorList>
    </citation>
    <scope>NUCLEOTIDE SEQUENCE [LARGE SCALE GENOMIC DNA]</scope>
    <source>
        <strain evidence="8 9">TH057</strain>
    </source>
</reference>